<evidence type="ECO:0000313" key="6">
    <source>
        <dbReference type="EMBL" id="MSU05712.1"/>
    </source>
</evidence>
<name>A0A7X2PBB4_9SPIO</name>
<reference evidence="6 7" key="1">
    <citation type="submission" date="2019-08" db="EMBL/GenBank/DDBJ databases">
        <title>In-depth cultivation of the pig gut microbiome towards novel bacterial diversity and tailored functional studies.</title>
        <authorList>
            <person name="Wylensek D."/>
            <person name="Hitch T.C.A."/>
            <person name="Clavel T."/>
        </authorList>
    </citation>
    <scope>NUCLEOTIDE SEQUENCE [LARGE SCALE GENOMIC DNA]</scope>
    <source>
        <strain evidence="6 7">NM-380-WT-3C1</strain>
    </source>
</reference>
<feature type="zinc finger region" description="dksA C4-type" evidence="4">
    <location>
        <begin position="84"/>
        <end position="108"/>
    </location>
</feature>
<dbReference type="SUPFAM" id="SSF109635">
    <property type="entry name" value="DnaK suppressor protein DksA, alpha-hairpin domain"/>
    <property type="match status" value="1"/>
</dbReference>
<comment type="caution">
    <text evidence="6">The sequence shown here is derived from an EMBL/GenBank/DDBJ whole genome shotgun (WGS) entry which is preliminary data.</text>
</comment>
<evidence type="ECO:0000256" key="2">
    <source>
        <dbReference type="ARBA" id="ARBA00022771"/>
    </source>
</evidence>
<accession>A0A7X2PBB4</accession>
<evidence type="ECO:0000256" key="3">
    <source>
        <dbReference type="ARBA" id="ARBA00022833"/>
    </source>
</evidence>
<proteinExistence type="predicted"/>
<evidence type="ECO:0000313" key="7">
    <source>
        <dbReference type="Proteomes" id="UP000460549"/>
    </source>
</evidence>
<evidence type="ECO:0000256" key="1">
    <source>
        <dbReference type="ARBA" id="ARBA00022723"/>
    </source>
</evidence>
<keyword evidence="3" id="KW-0862">Zinc</keyword>
<dbReference type="SUPFAM" id="SSF57716">
    <property type="entry name" value="Glucocorticoid receptor-like (DNA-binding domain)"/>
    <property type="match status" value="1"/>
</dbReference>
<sequence>MASDFTQEMKELLLKERAELIAKMQGDNDKFKTEATTGRGDSVDLASDEGAFKKMEALNAMDAKRLTSIENALKRISENRYGICLKCGKKIPEDRLRAMPSAVLCIDCKTAEEKRAR</sequence>
<dbReference type="RefSeq" id="WP_154424610.1">
    <property type="nucleotide sequence ID" value="NZ_JAQYGB010000012.1"/>
</dbReference>
<dbReference type="GO" id="GO:0008270">
    <property type="term" value="F:zinc ion binding"/>
    <property type="evidence" value="ECO:0007669"/>
    <property type="project" value="UniProtKB-KW"/>
</dbReference>
<dbReference type="Pfam" id="PF01258">
    <property type="entry name" value="zf-dskA_traR"/>
    <property type="match status" value="1"/>
</dbReference>
<evidence type="ECO:0000259" key="5">
    <source>
        <dbReference type="Pfam" id="PF01258"/>
    </source>
</evidence>
<dbReference type="InterPro" id="IPR000962">
    <property type="entry name" value="Znf_DskA_TraR"/>
</dbReference>
<dbReference type="EMBL" id="VUNN01000003">
    <property type="protein sequence ID" value="MSU05712.1"/>
    <property type="molecule type" value="Genomic_DNA"/>
</dbReference>
<gene>
    <name evidence="6" type="ORF">FYJ80_02820</name>
</gene>
<dbReference type="PANTHER" id="PTHR33823">
    <property type="entry name" value="RNA POLYMERASE-BINDING TRANSCRIPTION FACTOR DKSA-RELATED"/>
    <property type="match status" value="1"/>
</dbReference>
<keyword evidence="1" id="KW-0479">Metal-binding</keyword>
<feature type="domain" description="Zinc finger DksA/TraR C4-type" evidence="5">
    <location>
        <begin position="80"/>
        <end position="114"/>
    </location>
</feature>
<dbReference type="PANTHER" id="PTHR33823:SF4">
    <property type="entry name" value="GENERAL STRESS PROTEIN 16O"/>
    <property type="match status" value="1"/>
</dbReference>
<protein>
    <submittedName>
        <fullName evidence="6">TraR/DksA family transcriptional regulator</fullName>
    </submittedName>
</protein>
<keyword evidence="7" id="KW-1185">Reference proteome</keyword>
<dbReference type="InterPro" id="IPR037187">
    <property type="entry name" value="DnaK_N"/>
</dbReference>
<dbReference type="PROSITE" id="PS51128">
    <property type="entry name" value="ZF_DKSA_2"/>
    <property type="match status" value="1"/>
</dbReference>
<dbReference type="Proteomes" id="UP000460549">
    <property type="component" value="Unassembled WGS sequence"/>
</dbReference>
<organism evidence="6 7">
    <name type="scientific">Bullifex porci</name>
    <dbReference type="NCBI Taxonomy" id="2606638"/>
    <lineage>
        <taxon>Bacteria</taxon>
        <taxon>Pseudomonadati</taxon>
        <taxon>Spirochaetota</taxon>
        <taxon>Spirochaetia</taxon>
        <taxon>Spirochaetales</taxon>
        <taxon>Spirochaetaceae</taxon>
        <taxon>Bullifex</taxon>
    </lineage>
</organism>
<keyword evidence="2" id="KW-0863">Zinc-finger</keyword>
<dbReference type="Gene3D" id="1.20.120.910">
    <property type="entry name" value="DksA, coiled-coil domain"/>
    <property type="match status" value="1"/>
</dbReference>
<evidence type="ECO:0000256" key="4">
    <source>
        <dbReference type="PROSITE-ProRule" id="PRU00510"/>
    </source>
</evidence>
<dbReference type="AlphaFoldDB" id="A0A7X2PBB4"/>